<dbReference type="GO" id="GO:0003723">
    <property type="term" value="F:RNA binding"/>
    <property type="evidence" value="ECO:0007669"/>
    <property type="project" value="InterPro"/>
</dbReference>
<evidence type="ECO:0000256" key="4">
    <source>
        <dbReference type="HAMAP-Rule" id="MF_01082"/>
    </source>
</evidence>
<dbReference type="PANTHER" id="PTHR47811">
    <property type="entry name" value="TRNA PSEUDOURIDINE SYNTHASE D"/>
    <property type="match status" value="1"/>
</dbReference>
<reference evidence="6 7" key="1">
    <citation type="submission" date="2016-11" db="EMBL/GenBank/DDBJ databases">
        <authorList>
            <person name="Jaros S."/>
            <person name="Januszkiewicz K."/>
            <person name="Wedrychowicz H."/>
        </authorList>
    </citation>
    <scope>NUCLEOTIDE SEQUENCE [LARGE SCALE GENOMIC DNA]</scope>
    <source>
        <strain evidence="6 7">DSM 21637</strain>
    </source>
</reference>
<dbReference type="Proteomes" id="UP000182350">
    <property type="component" value="Unassembled WGS sequence"/>
</dbReference>
<proteinExistence type="inferred from homology"/>
<accession>A0A1K1VAT0</accession>
<dbReference type="InterPro" id="IPR050170">
    <property type="entry name" value="TruD_pseudoU_synthase"/>
</dbReference>
<comment type="catalytic activity">
    <reaction evidence="4">
        <text>uridine(13) in tRNA = pseudouridine(13) in tRNA</text>
        <dbReference type="Rhea" id="RHEA:42540"/>
        <dbReference type="Rhea" id="RHEA-COMP:10105"/>
        <dbReference type="Rhea" id="RHEA-COMP:10106"/>
        <dbReference type="ChEBI" id="CHEBI:65314"/>
        <dbReference type="ChEBI" id="CHEBI:65315"/>
        <dbReference type="EC" id="5.4.99.27"/>
    </reaction>
</comment>
<dbReference type="GO" id="GO:0160150">
    <property type="term" value="F:tRNA pseudouridine(13) synthase activity"/>
    <property type="evidence" value="ECO:0007669"/>
    <property type="project" value="UniProtKB-EC"/>
</dbReference>
<dbReference type="EC" id="5.4.99.27" evidence="4"/>
<keyword evidence="7" id="KW-1185">Reference proteome</keyword>
<dbReference type="InterPro" id="IPR042214">
    <property type="entry name" value="TruD_catalytic"/>
</dbReference>
<organism evidence="6 7">
    <name type="scientific">Marinospirillum alkaliphilum DSM 21637</name>
    <dbReference type="NCBI Taxonomy" id="1122209"/>
    <lineage>
        <taxon>Bacteria</taxon>
        <taxon>Pseudomonadati</taxon>
        <taxon>Pseudomonadota</taxon>
        <taxon>Gammaproteobacteria</taxon>
        <taxon>Oceanospirillales</taxon>
        <taxon>Oceanospirillaceae</taxon>
        <taxon>Marinospirillum</taxon>
    </lineage>
</organism>
<evidence type="ECO:0000256" key="2">
    <source>
        <dbReference type="ARBA" id="ARBA00022694"/>
    </source>
</evidence>
<dbReference type="PROSITE" id="PS01268">
    <property type="entry name" value="UPF0024"/>
    <property type="match status" value="1"/>
</dbReference>
<dbReference type="EMBL" id="FPJW01000002">
    <property type="protein sequence ID" value="SFX21827.1"/>
    <property type="molecule type" value="Genomic_DNA"/>
</dbReference>
<evidence type="ECO:0000313" key="6">
    <source>
        <dbReference type="EMBL" id="SFX21827.1"/>
    </source>
</evidence>
<keyword evidence="2 4" id="KW-0819">tRNA processing</keyword>
<protein>
    <recommendedName>
        <fullName evidence="4">tRNA pseudouridine synthase D</fullName>
        <ecNumber evidence="4">5.4.99.27</ecNumber>
    </recommendedName>
    <alternativeName>
        <fullName evidence="4">tRNA pseudouridine(13) synthase</fullName>
    </alternativeName>
    <alternativeName>
        <fullName evidence="4">tRNA pseudouridylate synthase D</fullName>
    </alternativeName>
    <alternativeName>
        <fullName evidence="4">tRNA-uridine isomerase D</fullName>
    </alternativeName>
</protein>
<dbReference type="InterPro" id="IPR011760">
    <property type="entry name" value="PsdUridine_synth_TruD_insert"/>
</dbReference>
<dbReference type="STRING" id="1122209.SAMN02745752_00852"/>
<feature type="domain" description="TRUD" evidence="5">
    <location>
        <begin position="163"/>
        <end position="319"/>
    </location>
</feature>
<dbReference type="InterPro" id="IPR020119">
    <property type="entry name" value="PsdUridine_synth_TruD_CS"/>
</dbReference>
<dbReference type="Pfam" id="PF01142">
    <property type="entry name" value="TruD"/>
    <property type="match status" value="2"/>
</dbReference>
<dbReference type="GO" id="GO:0005829">
    <property type="term" value="C:cytosol"/>
    <property type="evidence" value="ECO:0007669"/>
    <property type="project" value="TreeGrafter"/>
</dbReference>
<sequence>MTLLEQLQQPLAKALPVSSLQGSYRLAARDFVVEETLGFEPEGQGEHLYLWIEKTGTNTVFVAQELARKAGLHPAAVSYSGLKDRHAVTRQWFCLHLPGKADPGSEQLQGDGWQVLRSARHPRKLKRGTHRSNHFTLRLELDAYNTSTADWLQERWQSICTQGVPNYFGPQRFGLQGNNLQRGLEWLLADPPQKPPRRQDKSLWLSAVRSALFNRWLSQCIEQGQWLNPLPGSCFNLQGTRSYFAGESESQQQAQQQTLQQRLQQGDLHPAGPLAGRGKLQSCGEAALAEAAFQENWKPLWQALEAQGLQLEYRPLRMLPTETQLQWQAPWLTLDFTLPSGCFATSLLRELLEARDAMQVDYAKVSGISAPES</sequence>
<gene>
    <name evidence="4" type="primary">truD</name>
    <name evidence="6" type="ORF">SAMN02745752_00852</name>
</gene>
<dbReference type="InterPro" id="IPR001656">
    <property type="entry name" value="PsdUridine_synth_TruD"/>
</dbReference>
<dbReference type="OrthoDB" id="1550679at2"/>
<dbReference type="SUPFAM" id="SSF55120">
    <property type="entry name" value="Pseudouridine synthase"/>
    <property type="match status" value="1"/>
</dbReference>
<dbReference type="HAMAP" id="MF_01082">
    <property type="entry name" value="TruD"/>
    <property type="match status" value="1"/>
</dbReference>
<comment type="similarity">
    <text evidence="1 4">Belongs to the pseudouridine synthase TruD family.</text>
</comment>
<evidence type="ECO:0000256" key="1">
    <source>
        <dbReference type="ARBA" id="ARBA00007953"/>
    </source>
</evidence>
<dbReference type="InterPro" id="IPR043165">
    <property type="entry name" value="TruD_insert_sf"/>
</dbReference>
<dbReference type="Gene3D" id="3.30.2350.20">
    <property type="entry name" value="TruD, catalytic domain"/>
    <property type="match status" value="1"/>
</dbReference>
<dbReference type="InterPro" id="IPR020103">
    <property type="entry name" value="PsdUridine_synth_cat_dom_sf"/>
</dbReference>
<dbReference type="PROSITE" id="PS50984">
    <property type="entry name" value="TRUD"/>
    <property type="match status" value="1"/>
</dbReference>
<dbReference type="GO" id="GO:0031119">
    <property type="term" value="P:tRNA pseudouridine synthesis"/>
    <property type="evidence" value="ECO:0007669"/>
    <property type="project" value="UniProtKB-UniRule"/>
</dbReference>
<dbReference type="Gene3D" id="3.30.2340.10">
    <property type="entry name" value="TruD, insertion domain"/>
    <property type="match status" value="1"/>
</dbReference>
<dbReference type="CDD" id="cd02575">
    <property type="entry name" value="PseudoU_synth_EcTruD"/>
    <property type="match status" value="1"/>
</dbReference>
<name>A0A1K1VAT0_9GAMM</name>
<evidence type="ECO:0000259" key="5">
    <source>
        <dbReference type="PROSITE" id="PS50984"/>
    </source>
</evidence>
<dbReference type="AlphaFoldDB" id="A0A1K1VAT0"/>
<feature type="active site" description="Nucleophile" evidence="4">
    <location>
        <position position="84"/>
    </location>
</feature>
<evidence type="ECO:0000256" key="3">
    <source>
        <dbReference type="ARBA" id="ARBA00023235"/>
    </source>
</evidence>
<keyword evidence="3 4" id="KW-0413">Isomerase</keyword>
<dbReference type="PANTHER" id="PTHR47811:SF1">
    <property type="entry name" value="TRNA PSEUDOURIDINE SYNTHASE D"/>
    <property type="match status" value="1"/>
</dbReference>
<dbReference type="RefSeq" id="WP_072325095.1">
    <property type="nucleotide sequence ID" value="NZ_FPJW01000002.1"/>
</dbReference>
<comment type="function">
    <text evidence="4">Responsible for synthesis of pseudouridine from uracil-13 in transfer RNAs.</text>
</comment>
<evidence type="ECO:0000313" key="7">
    <source>
        <dbReference type="Proteomes" id="UP000182350"/>
    </source>
</evidence>